<comment type="caution">
    <text evidence="8">The sequence shown here is derived from an EMBL/GenBank/DDBJ whole genome shotgun (WGS) entry which is preliminary data.</text>
</comment>
<dbReference type="InterPro" id="IPR001680">
    <property type="entry name" value="WD40_rpt"/>
</dbReference>
<evidence type="ECO:0000256" key="2">
    <source>
        <dbReference type="ARBA" id="ARBA00022741"/>
    </source>
</evidence>
<feature type="repeat" description="WD" evidence="5">
    <location>
        <begin position="1025"/>
        <end position="1057"/>
    </location>
</feature>
<dbReference type="Gene3D" id="3.30.200.20">
    <property type="entry name" value="Phosphorylase Kinase, domain 1"/>
    <property type="match status" value="1"/>
</dbReference>
<dbReference type="Gene3D" id="2.130.10.10">
    <property type="entry name" value="YVTN repeat-like/Quinoprotein amine dehydrogenase"/>
    <property type="match status" value="4"/>
</dbReference>
<evidence type="ECO:0000256" key="3">
    <source>
        <dbReference type="ARBA" id="ARBA00022777"/>
    </source>
</evidence>
<dbReference type="Gene3D" id="1.10.510.10">
    <property type="entry name" value="Transferase(Phosphotransferase) domain 1"/>
    <property type="match status" value="1"/>
</dbReference>
<evidence type="ECO:0000256" key="4">
    <source>
        <dbReference type="ARBA" id="ARBA00022840"/>
    </source>
</evidence>
<evidence type="ECO:0000313" key="8">
    <source>
        <dbReference type="EMBL" id="GIH63605.1"/>
    </source>
</evidence>
<dbReference type="InterPro" id="IPR049052">
    <property type="entry name" value="nSTAND1"/>
</dbReference>
<organism evidence="8 9">
    <name type="scientific">Microbispora siamensis</name>
    <dbReference type="NCBI Taxonomy" id="564413"/>
    <lineage>
        <taxon>Bacteria</taxon>
        <taxon>Bacillati</taxon>
        <taxon>Actinomycetota</taxon>
        <taxon>Actinomycetes</taxon>
        <taxon>Streptosporangiales</taxon>
        <taxon>Streptosporangiaceae</taxon>
        <taxon>Microbispora</taxon>
    </lineage>
</organism>
<dbReference type="SUPFAM" id="SSF56112">
    <property type="entry name" value="Protein kinase-like (PK-like)"/>
    <property type="match status" value="1"/>
</dbReference>
<dbReference type="Pfam" id="PF00400">
    <property type="entry name" value="WD40"/>
    <property type="match status" value="1"/>
</dbReference>
<dbReference type="SMART" id="SM00320">
    <property type="entry name" value="WD40"/>
    <property type="match status" value="6"/>
</dbReference>
<dbReference type="InterPro" id="IPR008271">
    <property type="entry name" value="Ser/Thr_kinase_AS"/>
</dbReference>
<dbReference type="InterPro" id="IPR000719">
    <property type="entry name" value="Prot_kinase_dom"/>
</dbReference>
<dbReference type="PROSITE" id="PS50294">
    <property type="entry name" value="WD_REPEATS_REGION"/>
    <property type="match status" value="1"/>
</dbReference>
<name>A0ABQ4GQ95_9ACTN</name>
<proteinExistence type="predicted"/>
<accession>A0ABQ4GQ95</accession>
<dbReference type="SMART" id="SM00220">
    <property type="entry name" value="S_TKc"/>
    <property type="match status" value="1"/>
</dbReference>
<keyword evidence="9" id="KW-1185">Reference proteome</keyword>
<dbReference type="PANTHER" id="PTHR43289">
    <property type="entry name" value="MITOGEN-ACTIVATED PROTEIN KINASE KINASE KINASE 20-RELATED"/>
    <property type="match status" value="1"/>
</dbReference>
<dbReference type="Pfam" id="PF20703">
    <property type="entry name" value="nSTAND1"/>
    <property type="match status" value="1"/>
</dbReference>
<feature type="repeat" description="WD" evidence="5">
    <location>
        <begin position="1070"/>
        <end position="1111"/>
    </location>
</feature>
<evidence type="ECO:0000256" key="6">
    <source>
        <dbReference type="SAM" id="Phobius"/>
    </source>
</evidence>
<dbReference type="Proteomes" id="UP000660454">
    <property type="component" value="Unassembled WGS sequence"/>
</dbReference>
<feature type="domain" description="Protein kinase" evidence="7">
    <location>
        <begin position="19"/>
        <end position="267"/>
    </location>
</feature>
<keyword evidence="5" id="KW-0853">WD repeat</keyword>
<sequence>MTGTGGGLLPEDPERLGEFWLAGRLGAGGQGVVYEAYDGQGTRVAVKVLHGDAAADPELRERFGREAAAARRVSSFCTARVIEARLDGPKPYIVSEYVAGPSLRRAVQDGRVFSGDDLHRLATAIATALTAIHEAGVIHRDLKPDNVLLGPDGPRVIDFGVARTLEMSLTSTGLVRGTPTYMAPEVFTGQRAGPPADVFAWGGIVLFAATGEDPFKAESLGGVMHRVLSVDPDLSTLPGSLRTLVGAALAKEPAERPSARELLMALISGGSAVDTALLLARGSRAAGALHADERDPALGTLAEEAYGALGVAERDLVPEVFLRLVAIGPDGEPTTRKVPEDELPPDAEHVLRAFTYMLSRRDGEVVLARPALLRAWPRLRSWVADEWDGLAVHAGIREQARQWAGHGWRDGDLLQGSRLDSAVGWAATGRRRLTLNALEREVLDASVALTRRRARRRRMLTLTLAVLLVLALAGGGLAAYQGNQIAAQRDRAQGREMALLAGTLGTTDPTTAMLLSVAAWRLDGGAEARSSLMSSLYRPETAVFREPATGEQPVRALSADGARLLSVSPDEIRLYDVSRQRLIRRIATPEMKDEFLERAALSRSGRFAAVVTAERVRVWALDSGRLLGRLDAPGMRMGGDVGFGDDESKLALAEDSNAFVWDYASGTTYGRTGHGEWRGFPQPAVSRTGRLVAVTNDQYDRIDVRRIPGGAPDPRFRKACPRTVRAVAFSPDGRILACAGREIALVSTSTGKRLPLRDEYETWSWPENSGTSSGTLRFSGDGRLLVGFGDRTIRVWRVSDQQEVFTYKAGGEVSAVGGGPDGRALRYLLDDSVITLDFRPGVAAVRVPGRISTTGLSPDGRWMSVQGKEGPIRIWDVRRRRFAGSLPGTGDSGVPAVFDRAGRTMITQVDVGSETYALQAWDLATRRPLWRFRMPADENVDGAAFTPDGKIFAASFTGVSEATTPSLHLWDARTGRVISTLRIEAHQELYTGSLAFGPDGRTLVAGAGRLIDSRSGRQIGSSFSTSSHDSSLDVVAVSPVGALLAVGGAAGRIALWQTSGHGPTLLPPVLRGGAEDISSMAFSPGGDVLATDAGPGTVEFWDVRTRRRLGGAIALYEDTEFLEGSMAFAPDGSRLYVADYSGEIFELPIGPERVAEAVCVRAGRTLTEQEWTRYLPGVPYRDVCAHPGP</sequence>
<dbReference type="Pfam" id="PF00069">
    <property type="entry name" value="Pkinase"/>
    <property type="match status" value="1"/>
</dbReference>
<dbReference type="InterPro" id="IPR015943">
    <property type="entry name" value="WD40/YVTN_repeat-like_dom_sf"/>
</dbReference>
<feature type="transmembrane region" description="Helical" evidence="6">
    <location>
        <begin position="459"/>
        <end position="480"/>
    </location>
</feature>
<protein>
    <recommendedName>
        <fullName evidence="7">Protein kinase domain-containing protein</fullName>
    </recommendedName>
</protein>
<evidence type="ECO:0000259" key="7">
    <source>
        <dbReference type="PROSITE" id="PS50011"/>
    </source>
</evidence>
<dbReference type="InterPro" id="IPR011009">
    <property type="entry name" value="Kinase-like_dom_sf"/>
</dbReference>
<dbReference type="SUPFAM" id="SSF50969">
    <property type="entry name" value="YVTN repeat-like/Quinoprotein amine dehydrogenase"/>
    <property type="match status" value="1"/>
</dbReference>
<dbReference type="EMBL" id="BOOF01000025">
    <property type="protein sequence ID" value="GIH63605.1"/>
    <property type="molecule type" value="Genomic_DNA"/>
</dbReference>
<evidence type="ECO:0000256" key="1">
    <source>
        <dbReference type="ARBA" id="ARBA00022679"/>
    </source>
</evidence>
<reference evidence="8 9" key="1">
    <citation type="submission" date="2021-01" db="EMBL/GenBank/DDBJ databases">
        <title>Whole genome shotgun sequence of Microbispora siamensis NBRC 104113.</title>
        <authorList>
            <person name="Komaki H."/>
            <person name="Tamura T."/>
        </authorList>
    </citation>
    <scope>NUCLEOTIDE SEQUENCE [LARGE SCALE GENOMIC DNA]</scope>
    <source>
        <strain evidence="8 9">NBRC 104113</strain>
    </source>
</reference>
<evidence type="ECO:0000256" key="5">
    <source>
        <dbReference type="PROSITE-ProRule" id="PRU00221"/>
    </source>
</evidence>
<keyword evidence="6" id="KW-0472">Membrane</keyword>
<dbReference type="CDD" id="cd14014">
    <property type="entry name" value="STKc_PknB_like"/>
    <property type="match status" value="1"/>
</dbReference>
<dbReference type="PROSITE" id="PS50011">
    <property type="entry name" value="PROTEIN_KINASE_DOM"/>
    <property type="match status" value="1"/>
</dbReference>
<dbReference type="InterPro" id="IPR011044">
    <property type="entry name" value="Quino_amine_DH_bsu"/>
</dbReference>
<gene>
    <name evidence="8" type="ORF">Msi02_44220</name>
</gene>
<dbReference type="RefSeq" id="WP_204050007.1">
    <property type="nucleotide sequence ID" value="NZ_BOOF01000025.1"/>
</dbReference>
<keyword evidence="1" id="KW-0808">Transferase</keyword>
<dbReference type="PROSITE" id="PS50082">
    <property type="entry name" value="WD_REPEATS_2"/>
    <property type="match status" value="2"/>
</dbReference>
<keyword evidence="3" id="KW-0418">Kinase</keyword>
<keyword evidence="4" id="KW-0067">ATP-binding</keyword>
<evidence type="ECO:0000313" key="9">
    <source>
        <dbReference type="Proteomes" id="UP000660454"/>
    </source>
</evidence>
<dbReference type="PROSITE" id="PS00108">
    <property type="entry name" value="PROTEIN_KINASE_ST"/>
    <property type="match status" value="1"/>
</dbReference>
<dbReference type="PANTHER" id="PTHR43289:SF34">
    <property type="entry name" value="SERINE_THREONINE-PROTEIN KINASE YBDM-RELATED"/>
    <property type="match status" value="1"/>
</dbReference>
<keyword evidence="6" id="KW-1133">Transmembrane helix</keyword>
<keyword evidence="6" id="KW-0812">Transmembrane</keyword>
<dbReference type="InterPro" id="IPR011047">
    <property type="entry name" value="Quinoprotein_ADH-like_sf"/>
</dbReference>
<keyword evidence="2" id="KW-0547">Nucleotide-binding</keyword>
<dbReference type="SUPFAM" id="SSF50998">
    <property type="entry name" value="Quinoprotein alcohol dehydrogenase-like"/>
    <property type="match status" value="1"/>
</dbReference>